<accession>A0ABY8QZ36</accession>
<reference evidence="11 12" key="1">
    <citation type="submission" date="2023-05" db="EMBL/GenBank/DDBJ databases">
        <title>Lithophilousrod everest ZFBP1038 complete genpme.</title>
        <authorList>
            <person name="Tian M."/>
        </authorList>
    </citation>
    <scope>NUCLEOTIDE SEQUENCE [LARGE SCALE GENOMIC DNA]</scope>
    <source>
        <strain evidence="11 12">ZFBP1038</strain>
    </source>
</reference>
<comment type="catalytic activity">
    <reaction evidence="1">
        <text>ATP + protein L-histidine = ADP + protein N-phospho-L-histidine.</text>
        <dbReference type="EC" id="2.7.13.3"/>
    </reaction>
</comment>
<evidence type="ECO:0000256" key="5">
    <source>
        <dbReference type="ARBA" id="ARBA00022741"/>
    </source>
</evidence>
<dbReference type="PANTHER" id="PTHR24421">
    <property type="entry name" value="NITRATE/NITRITE SENSOR PROTEIN NARX-RELATED"/>
    <property type="match status" value="1"/>
</dbReference>
<keyword evidence="9" id="KW-1133">Transmembrane helix</keyword>
<dbReference type="InterPro" id="IPR036890">
    <property type="entry name" value="HATPase_C_sf"/>
</dbReference>
<evidence type="ECO:0000256" key="6">
    <source>
        <dbReference type="ARBA" id="ARBA00022777"/>
    </source>
</evidence>
<dbReference type="SUPFAM" id="SSF55874">
    <property type="entry name" value="ATPase domain of HSP90 chaperone/DNA topoisomerase II/histidine kinase"/>
    <property type="match status" value="1"/>
</dbReference>
<protein>
    <recommendedName>
        <fullName evidence="2">histidine kinase</fullName>
        <ecNumber evidence="2">2.7.13.3</ecNumber>
    </recommendedName>
</protein>
<keyword evidence="9" id="KW-0812">Transmembrane</keyword>
<dbReference type="Pfam" id="PF07730">
    <property type="entry name" value="HisKA_3"/>
    <property type="match status" value="1"/>
</dbReference>
<organism evidence="11 12">
    <name type="scientific">Saxibacter everestensis</name>
    <dbReference type="NCBI Taxonomy" id="2909229"/>
    <lineage>
        <taxon>Bacteria</taxon>
        <taxon>Bacillati</taxon>
        <taxon>Actinomycetota</taxon>
        <taxon>Actinomycetes</taxon>
        <taxon>Micrococcales</taxon>
        <taxon>Brevibacteriaceae</taxon>
        <taxon>Saxibacter</taxon>
    </lineage>
</organism>
<dbReference type="EC" id="2.7.13.3" evidence="2"/>
<dbReference type="GO" id="GO:0016301">
    <property type="term" value="F:kinase activity"/>
    <property type="evidence" value="ECO:0007669"/>
    <property type="project" value="UniProtKB-KW"/>
</dbReference>
<keyword evidence="5" id="KW-0547">Nucleotide-binding</keyword>
<dbReference type="Gene3D" id="3.30.565.10">
    <property type="entry name" value="Histidine kinase-like ATPase, C-terminal domain"/>
    <property type="match status" value="1"/>
</dbReference>
<evidence type="ECO:0000256" key="9">
    <source>
        <dbReference type="SAM" id="Phobius"/>
    </source>
</evidence>
<dbReference type="InterPro" id="IPR050482">
    <property type="entry name" value="Sensor_HK_TwoCompSys"/>
</dbReference>
<evidence type="ECO:0000256" key="3">
    <source>
        <dbReference type="ARBA" id="ARBA00022553"/>
    </source>
</evidence>
<evidence type="ECO:0000256" key="8">
    <source>
        <dbReference type="ARBA" id="ARBA00023012"/>
    </source>
</evidence>
<name>A0ABY8QZ36_9MICO</name>
<evidence type="ECO:0000256" key="7">
    <source>
        <dbReference type="ARBA" id="ARBA00022840"/>
    </source>
</evidence>
<sequence length="382" mass="40270">MSNVLAWVAILLPVLVAAVLTGRLLLLQRREAELGWELAAQKESRAAETEQRIRSEHAAELARTVHDDLGHRLTLASIEAAALRTRAGDDLAPALEQLRASIAGCVEALNRSVTGLGTKDEHAGLAERIDEIAAGIRRAGASVQVEVQTGLNAISESAGPTSSARASAAAVAVVREGCTNVLRHAPGSPIRVRVRREQDDVVVAVENLGADTAADPSVLPTGSGHGLQGLIDQVEEIGGSLGAGPRDDGWLVQARIPSHPTARVDEARRVVSIRRRRTRRMLVVLPLVTAVVMVALPVGAVLGQAALSRISAEDLAAISIGQQEGDARSRLPVMDMQSPPPQVGAGSCHHYEATFSPFERTEVYEVCFTGGQVGSKTIIPAP</sequence>
<evidence type="ECO:0000256" key="4">
    <source>
        <dbReference type="ARBA" id="ARBA00022679"/>
    </source>
</evidence>
<keyword evidence="4" id="KW-0808">Transferase</keyword>
<feature type="domain" description="Signal transduction histidine kinase subgroup 3 dimerisation and phosphoacceptor" evidence="10">
    <location>
        <begin position="60"/>
        <end position="114"/>
    </location>
</feature>
<keyword evidence="3" id="KW-0597">Phosphoprotein</keyword>
<feature type="transmembrane region" description="Helical" evidence="9">
    <location>
        <begin position="282"/>
        <end position="302"/>
    </location>
</feature>
<keyword evidence="9" id="KW-0472">Membrane</keyword>
<dbReference type="PANTHER" id="PTHR24421:SF10">
    <property type="entry name" value="NITRATE_NITRITE SENSOR PROTEIN NARQ"/>
    <property type="match status" value="1"/>
</dbReference>
<keyword evidence="6 11" id="KW-0418">Kinase</keyword>
<gene>
    <name evidence="11" type="ORF">LWF01_06725</name>
</gene>
<dbReference type="EMBL" id="CP090958">
    <property type="protein sequence ID" value="WGW13445.1"/>
    <property type="molecule type" value="Genomic_DNA"/>
</dbReference>
<dbReference type="CDD" id="cd16917">
    <property type="entry name" value="HATPase_UhpB-NarQ-NarX-like"/>
    <property type="match status" value="1"/>
</dbReference>
<keyword evidence="7" id="KW-0067">ATP-binding</keyword>
<feature type="transmembrane region" description="Helical" evidence="9">
    <location>
        <begin position="6"/>
        <end position="26"/>
    </location>
</feature>
<evidence type="ECO:0000313" key="11">
    <source>
        <dbReference type="EMBL" id="WGW13445.1"/>
    </source>
</evidence>
<proteinExistence type="predicted"/>
<keyword evidence="12" id="KW-1185">Reference proteome</keyword>
<evidence type="ECO:0000256" key="1">
    <source>
        <dbReference type="ARBA" id="ARBA00000085"/>
    </source>
</evidence>
<evidence type="ECO:0000256" key="2">
    <source>
        <dbReference type="ARBA" id="ARBA00012438"/>
    </source>
</evidence>
<evidence type="ECO:0000259" key="10">
    <source>
        <dbReference type="Pfam" id="PF07730"/>
    </source>
</evidence>
<dbReference type="InterPro" id="IPR011712">
    <property type="entry name" value="Sig_transdc_His_kin_sub3_dim/P"/>
</dbReference>
<dbReference type="RefSeq" id="WP_349640268.1">
    <property type="nucleotide sequence ID" value="NZ_CP090958.1"/>
</dbReference>
<keyword evidence="8" id="KW-0902">Two-component regulatory system</keyword>
<evidence type="ECO:0000313" key="12">
    <source>
        <dbReference type="Proteomes" id="UP001209083"/>
    </source>
</evidence>
<dbReference type="Proteomes" id="UP001209083">
    <property type="component" value="Chromosome"/>
</dbReference>